<keyword evidence="2" id="KW-0732">Signal</keyword>
<accession>A0A931NJ81</accession>
<organism evidence="3 4">
    <name type="scientific">Inhella proteolytica</name>
    <dbReference type="NCBI Taxonomy" id="2795029"/>
    <lineage>
        <taxon>Bacteria</taxon>
        <taxon>Pseudomonadati</taxon>
        <taxon>Pseudomonadota</taxon>
        <taxon>Betaproteobacteria</taxon>
        <taxon>Burkholderiales</taxon>
        <taxon>Sphaerotilaceae</taxon>
        <taxon>Inhella</taxon>
    </lineage>
</organism>
<proteinExistence type="predicted"/>
<dbReference type="RefSeq" id="WP_198112143.1">
    <property type="nucleotide sequence ID" value="NZ_JAEDAK010000011.1"/>
</dbReference>
<name>A0A931NJ81_9BURK</name>
<feature type="compositionally biased region" description="Pro residues" evidence="1">
    <location>
        <begin position="389"/>
        <end position="411"/>
    </location>
</feature>
<dbReference type="AlphaFoldDB" id="A0A931NJ81"/>
<sequence>MSLLAALALAASTSTATLPHCSWNRPGANPFTGDLIAAVDRYQDIPQATRAKLKARMAKREYDEIALITRGAILGKSTYNADISDMHFGSGQVCKTVSRQRWSDTHQERGLVYCQDGHCLIVPTVCRNLSRIVRNQLEPIAGAAEEEPMVLAAALDGDAPLEFEAPGAGGDQPLAGASFDSLAGAPEGSELGPHSRPTGFVPASPSFNQLSDPSSPALPGMPTLPTIWPQPDMPGRLPSQAQPTPEPLPPGTPTPGPVPPEVPQPPTLLPNPPVPPKPEPLPPLQPDTPDSPDSPPGGGGGTPPGGGGGTPPGGGGGTPPGGGGGTPPGGGGGTPPGGGGGTPPGGGGGTPPGGGGATPPGGGGATPPGGGGGTPPGGGGGTPPGGGGNPPPPPPPPFGPDPDPLPPPPPFDPKDPPKPEGDPFPPPLGGTPGGGGGKVPEPGGLMLGLLGLLGLAAARRR</sequence>
<dbReference type="EMBL" id="JAEDAK010000011">
    <property type="protein sequence ID" value="MBH9578375.1"/>
    <property type="molecule type" value="Genomic_DNA"/>
</dbReference>
<comment type="caution">
    <text evidence="3">The sequence shown here is derived from an EMBL/GenBank/DDBJ whole genome shotgun (WGS) entry which is preliminary data.</text>
</comment>
<feature type="signal peptide" evidence="2">
    <location>
        <begin position="1"/>
        <end position="16"/>
    </location>
</feature>
<reference evidence="3" key="1">
    <citation type="submission" date="2020-12" db="EMBL/GenBank/DDBJ databases">
        <title>The genome sequence of Inhella sp. 1Y17.</title>
        <authorList>
            <person name="Liu Y."/>
        </authorList>
    </citation>
    <scope>NUCLEOTIDE SEQUENCE</scope>
    <source>
        <strain evidence="3">1Y17</strain>
    </source>
</reference>
<dbReference type="PRINTS" id="PR01217">
    <property type="entry name" value="PRICHEXTENSN"/>
</dbReference>
<protein>
    <submittedName>
        <fullName evidence="3">MHFG family PEP-CTERM protein</fullName>
    </submittedName>
</protein>
<dbReference type="NCBIfam" id="NF038119">
    <property type="entry name" value="PEP_CTERM_MHFG"/>
    <property type="match status" value="1"/>
</dbReference>
<keyword evidence="4" id="KW-1185">Reference proteome</keyword>
<feature type="chain" id="PRO_5037095354" evidence="2">
    <location>
        <begin position="17"/>
        <end position="461"/>
    </location>
</feature>
<feature type="compositionally biased region" description="Polar residues" evidence="1">
    <location>
        <begin position="205"/>
        <end position="214"/>
    </location>
</feature>
<dbReference type="Proteomes" id="UP000613266">
    <property type="component" value="Unassembled WGS sequence"/>
</dbReference>
<evidence type="ECO:0000256" key="2">
    <source>
        <dbReference type="SAM" id="SignalP"/>
    </source>
</evidence>
<feature type="region of interest" description="Disordered" evidence="1">
    <location>
        <begin position="162"/>
        <end position="444"/>
    </location>
</feature>
<feature type="compositionally biased region" description="Basic and acidic residues" evidence="1">
    <location>
        <begin position="412"/>
        <end position="421"/>
    </location>
</feature>
<evidence type="ECO:0000313" key="3">
    <source>
        <dbReference type="EMBL" id="MBH9578375.1"/>
    </source>
</evidence>
<evidence type="ECO:0000256" key="1">
    <source>
        <dbReference type="SAM" id="MobiDB-lite"/>
    </source>
</evidence>
<feature type="compositionally biased region" description="Gly residues" evidence="1">
    <location>
        <begin position="296"/>
        <end position="388"/>
    </location>
</feature>
<evidence type="ECO:0000313" key="4">
    <source>
        <dbReference type="Proteomes" id="UP000613266"/>
    </source>
</evidence>
<gene>
    <name evidence="3" type="ORF">I7X39_15900</name>
</gene>
<feature type="compositionally biased region" description="Pro residues" evidence="1">
    <location>
        <begin position="244"/>
        <end position="286"/>
    </location>
</feature>